<sequence length="512" mass="58326">MGESLNERIENLRKQSRHLLTQVDKSSKKVKDAIKKLHSENLTFRDNFKNHVGKANASSVSYKKDSRSWKLRNDSSGVSEVLRPDYFCNSPKQTPASMPNTSTAKRILISSKKHSENQHCLGNIHRKPVKECYCNPEIKKAQLRPTRTQYKPRSPNKRCKSHTFSPAITIEDTCEKSALSSPISCETLRRVQKIDYAPRSQFLRNVRSRISLLQAGGGDCPETCYRSPHYHDLMAKKDIYKADSIHQLKAHDKKSETSYHLAKSVPTKSETSEEYSGSEAEDIEKCSTGVQVSLKKHSKPKVVVKRTLTSKTSVPDIKKSKSSSKVATKGKKIIPGTACQCCQKDKLEHSKSILERDTYIDTEKYQDTVCTNKLPDETSRKYLSDREMRELEIFREQNYFDTHGSSHTLASSKSSGSLEQCLLNDRLFPEPARRIHKKDLVVTMPACATIQRKRIHYFPRYIVRQEKGNCNANNKKKRCQTCPLTGHAIDLGITKIRPPLNSLALKYQKRLP</sequence>
<evidence type="ECO:0000256" key="2">
    <source>
        <dbReference type="SAM" id="MobiDB-lite"/>
    </source>
</evidence>
<dbReference type="KEGG" id="bvk:117232752"/>
<evidence type="ECO:0000313" key="4">
    <source>
        <dbReference type="RefSeq" id="XP_033348252.1"/>
    </source>
</evidence>
<name>A0A6J3K579_9HYME</name>
<evidence type="ECO:0000313" key="3">
    <source>
        <dbReference type="Proteomes" id="UP000504631"/>
    </source>
</evidence>
<dbReference type="RefSeq" id="XP_033348252.1">
    <property type="nucleotide sequence ID" value="XM_033492361.1"/>
</dbReference>
<feature type="coiled-coil region" evidence="1">
    <location>
        <begin position="2"/>
        <end position="29"/>
    </location>
</feature>
<organism evidence="3 4">
    <name type="scientific">Bombus vosnesenskii</name>
    <dbReference type="NCBI Taxonomy" id="207650"/>
    <lineage>
        <taxon>Eukaryota</taxon>
        <taxon>Metazoa</taxon>
        <taxon>Ecdysozoa</taxon>
        <taxon>Arthropoda</taxon>
        <taxon>Hexapoda</taxon>
        <taxon>Insecta</taxon>
        <taxon>Pterygota</taxon>
        <taxon>Neoptera</taxon>
        <taxon>Endopterygota</taxon>
        <taxon>Hymenoptera</taxon>
        <taxon>Apocrita</taxon>
        <taxon>Aculeata</taxon>
        <taxon>Apoidea</taxon>
        <taxon>Anthophila</taxon>
        <taxon>Apidae</taxon>
        <taxon>Bombus</taxon>
        <taxon>Pyrobombus</taxon>
    </lineage>
</organism>
<gene>
    <name evidence="4" type="primary">LOC117232752</name>
</gene>
<accession>A0A6J3K579</accession>
<evidence type="ECO:0000256" key="1">
    <source>
        <dbReference type="SAM" id="Coils"/>
    </source>
</evidence>
<dbReference type="AlphaFoldDB" id="A0A6J3K579"/>
<keyword evidence="1" id="KW-0175">Coiled coil</keyword>
<keyword evidence="3" id="KW-1185">Reference proteome</keyword>
<dbReference type="Proteomes" id="UP000504631">
    <property type="component" value="Unplaced"/>
</dbReference>
<protein>
    <submittedName>
        <fullName evidence="4">Uncharacterized protein LOC117232752</fullName>
    </submittedName>
</protein>
<feature type="region of interest" description="Disordered" evidence="2">
    <location>
        <begin position="251"/>
        <end position="280"/>
    </location>
</feature>
<reference evidence="4" key="1">
    <citation type="submission" date="2025-08" db="UniProtKB">
        <authorList>
            <consortium name="RefSeq"/>
        </authorList>
    </citation>
    <scope>IDENTIFICATION</scope>
    <source>
        <tissue evidence="4">Muscle</tissue>
    </source>
</reference>
<proteinExistence type="predicted"/>
<dbReference type="GeneID" id="117232752"/>